<comment type="caution">
    <text evidence="4">The sequence shown here is derived from an EMBL/GenBank/DDBJ whole genome shotgun (WGS) entry which is preliminary data.</text>
</comment>
<keyword evidence="2 4" id="KW-0560">Oxidoreductase</keyword>
<evidence type="ECO:0000256" key="2">
    <source>
        <dbReference type="ARBA" id="ARBA00023002"/>
    </source>
</evidence>
<name>A0ABV6G5R0_9GAMM</name>
<protein>
    <submittedName>
        <fullName evidence="4">NAD(P)/FAD-dependent oxidoreductase</fullName>
        <ecNumber evidence="4">1.-.-.-</ecNumber>
    </submittedName>
</protein>
<feature type="domain" description="FAD dependent oxidoreductase" evidence="3">
    <location>
        <begin position="19"/>
        <end position="413"/>
    </location>
</feature>
<dbReference type="EMBL" id="JBHLVX010000050">
    <property type="protein sequence ID" value="MFC0268904.1"/>
    <property type="molecule type" value="Genomic_DNA"/>
</dbReference>
<dbReference type="GO" id="GO:0016491">
    <property type="term" value="F:oxidoreductase activity"/>
    <property type="evidence" value="ECO:0007669"/>
    <property type="project" value="UniProtKB-KW"/>
</dbReference>
<dbReference type="PANTHER" id="PTHR13847">
    <property type="entry name" value="SARCOSINE DEHYDROGENASE-RELATED"/>
    <property type="match status" value="1"/>
</dbReference>
<sequence length="443" mass="47836">MWVKVDAVGNSPEFPRHVDVAVIGGGIIGTCAAYELARDGVSVALFEKGLIGAEQSSRNWGWVRQQNRDMFELPLAMHSLQRWGALSAEMGRDVGFRRSGIVYVTQSQQSMDKWADWGRRAREQGFISYLMSADEARTRTPGSTSQWLGGVWSPDDGRAEPSMACPAIAAGAQAQGANVQQNCAVRGLEIAGGQLRGVWTERGLVEASRVICAGGAWSSRLCRRHGIELPAANIMGTALETTTAPEVTPGCLVTSKMALCRRLNGSYSLAMPGHGRIEISPQGLRYASKFYRAYRSKLAKKLQVRIGRSFFAGPEAAGSWQLDEVSPFERQRILDPEPDRNQALRALAAMHDEYPELRGVHIAGAWAGMIDTTPDLVPVISPIDSIPGLVVASGFSGHGFGIGPGGGRLAADLATGAPPLVDPSPYHLKRFAQGKEIRQPEMM</sequence>
<evidence type="ECO:0000259" key="3">
    <source>
        <dbReference type="Pfam" id="PF01266"/>
    </source>
</evidence>
<dbReference type="Gene3D" id="3.30.9.10">
    <property type="entry name" value="D-Amino Acid Oxidase, subunit A, domain 2"/>
    <property type="match status" value="2"/>
</dbReference>
<organism evidence="4 5">
    <name type="scientific">Kushneria aurantia</name>
    <dbReference type="NCBI Taxonomy" id="504092"/>
    <lineage>
        <taxon>Bacteria</taxon>
        <taxon>Pseudomonadati</taxon>
        <taxon>Pseudomonadota</taxon>
        <taxon>Gammaproteobacteria</taxon>
        <taxon>Oceanospirillales</taxon>
        <taxon>Halomonadaceae</taxon>
        <taxon>Kushneria</taxon>
    </lineage>
</organism>
<dbReference type="EC" id="1.-.-.-" evidence="4"/>
<dbReference type="RefSeq" id="WP_019950756.1">
    <property type="nucleotide sequence ID" value="NZ_JBHLVX010000050.1"/>
</dbReference>
<keyword evidence="5" id="KW-1185">Reference proteome</keyword>
<dbReference type="Proteomes" id="UP001589814">
    <property type="component" value="Unassembled WGS sequence"/>
</dbReference>
<dbReference type="PANTHER" id="PTHR13847:SF280">
    <property type="entry name" value="D-AMINO ACID DEHYDROGENASE"/>
    <property type="match status" value="1"/>
</dbReference>
<gene>
    <name evidence="4" type="ORF">ACFFHW_13075</name>
</gene>
<dbReference type="SUPFAM" id="SSF51905">
    <property type="entry name" value="FAD/NAD(P)-binding domain"/>
    <property type="match status" value="1"/>
</dbReference>
<evidence type="ECO:0000313" key="5">
    <source>
        <dbReference type="Proteomes" id="UP001589814"/>
    </source>
</evidence>
<proteinExistence type="inferred from homology"/>
<dbReference type="PRINTS" id="PR00411">
    <property type="entry name" value="PNDRDTASEI"/>
</dbReference>
<comment type="similarity">
    <text evidence="1">Belongs to the DadA oxidoreductase family.</text>
</comment>
<accession>A0ABV6G5R0</accession>
<dbReference type="InterPro" id="IPR036188">
    <property type="entry name" value="FAD/NAD-bd_sf"/>
</dbReference>
<reference evidence="4 5" key="1">
    <citation type="submission" date="2024-09" db="EMBL/GenBank/DDBJ databases">
        <authorList>
            <person name="Sun Q."/>
            <person name="Mori K."/>
        </authorList>
    </citation>
    <scope>NUCLEOTIDE SEQUENCE [LARGE SCALE GENOMIC DNA]</scope>
    <source>
        <strain evidence="4 5">CCM 7415</strain>
    </source>
</reference>
<evidence type="ECO:0000313" key="4">
    <source>
        <dbReference type="EMBL" id="MFC0268904.1"/>
    </source>
</evidence>
<dbReference type="Pfam" id="PF01266">
    <property type="entry name" value="DAO"/>
    <property type="match status" value="1"/>
</dbReference>
<dbReference type="InterPro" id="IPR006076">
    <property type="entry name" value="FAD-dep_OxRdtase"/>
</dbReference>
<dbReference type="Gene3D" id="3.50.50.60">
    <property type="entry name" value="FAD/NAD(P)-binding domain"/>
    <property type="match status" value="2"/>
</dbReference>
<evidence type="ECO:0000256" key="1">
    <source>
        <dbReference type="ARBA" id="ARBA00009410"/>
    </source>
</evidence>